<dbReference type="PANTHER" id="PTHR43649:SF12">
    <property type="entry name" value="DIACETYLCHITOBIOSE BINDING PROTEIN DASA"/>
    <property type="match status" value="1"/>
</dbReference>
<dbReference type="InterPro" id="IPR006311">
    <property type="entry name" value="TAT_signal"/>
</dbReference>
<accession>A0A075I1A1</accession>
<dbReference type="EMBL" id="KF901169">
    <property type="protein sequence ID" value="AIF20602.1"/>
    <property type="molecule type" value="Genomic_DNA"/>
</dbReference>
<name>A0A075I1A1_9ARCH</name>
<dbReference type="Pfam" id="PF01547">
    <property type="entry name" value="SBP_bac_1"/>
    <property type="match status" value="1"/>
</dbReference>
<gene>
    <name evidence="1" type="primary">ABC.MS.S</name>
</gene>
<dbReference type="InterPro" id="IPR006059">
    <property type="entry name" value="SBP"/>
</dbReference>
<dbReference type="AlphaFoldDB" id="A0A075I1A1"/>
<dbReference type="InterPro" id="IPR019546">
    <property type="entry name" value="TAT_signal_bac_arc"/>
</dbReference>
<keyword evidence="1" id="KW-0762">Sugar transport</keyword>
<dbReference type="Gene3D" id="3.40.190.10">
    <property type="entry name" value="Periplasmic binding protein-like II"/>
    <property type="match status" value="2"/>
</dbReference>
<keyword evidence="1" id="KW-0813">Transport</keyword>
<sequence length="505" mass="56505">MTNLHLSSNVSRRKFLGLAGAAVGLGAAGYYGINNLTQTPAPVDQPAGLADRYTRLALPKNPQNYLPDDYVDFIRWLESISDKVAGTKLRVAIEAEVGPRSLHRNRIDFTSSTGMELNMEFDIYKNNLSKCLLAVSTQSPLFDIMNVDVSQVGRFAPHILTIEHLMETYPELTYPGLDINDFVAPVKNFTCTYPPTLGNPWNTDFNGVFTQFPQEIPLMIRFFRKDLYSEEGREVSVTWDEYLDDIKHFHDPSRTRFGTVLMAAKFPSIIMEFHNWLYSFGGKLWNIEKDGTINADIDSDEAHAALEHYLEVSKYAEPNSAFYGWAPAAESMSQRRAATCINLTEFASLMDIPGESYVVRQVGYARNPVGDAGASHHYSGAGLAIPKYSLNPGAAWVFIQWATVASMQLIAAMDPLALATPTRKSVFEDPNVKELVKEGTIRHFDTVKNAIDRDEINIKPGFPKWDSIEGEMLNQLNQVIRGNLSPRDALDIIQKRADTVGPFTF</sequence>
<dbReference type="PANTHER" id="PTHR43649">
    <property type="entry name" value="ARABINOSE-BINDING PROTEIN-RELATED"/>
    <property type="match status" value="1"/>
</dbReference>
<dbReference type="SUPFAM" id="SSF53850">
    <property type="entry name" value="Periplasmic binding protein-like II"/>
    <property type="match status" value="1"/>
</dbReference>
<proteinExistence type="predicted"/>
<dbReference type="NCBIfam" id="TIGR01409">
    <property type="entry name" value="TAT_signal_seq"/>
    <property type="match status" value="1"/>
</dbReference>
<reference evidence="1" key="1">
    <citation type="journal article" date="2014" name="Genome Biol. Evol.">
        <title>Pangenome evidence for extensive interdomain horizontal transfer affecting lineage core and shell genes in uncultured planktonic thaumarchaeota and euryarchaeota.</title>
        <authorList>
            <person name="Deschamps P."/>
            <person name="Zivanovic Y."/>
            <person name="Moreira D."/>
            <person name="Rodriguez-Valera F."/>
            <person name="Lopez-Garcia P."/>
        </authorList>
    </citation>
    <scope>NUCLEOTIDE SEQUENCE</scope>
</reference>
<organism evidence="1">
    <name type="scientific">uncultured marine thaumarchaeote KM3_90_H07</name>
    <dbReference type="NCBI Taxonomy" id="1456345"/>
    <lineage>
        <taxon>Archaea</taxon>
        <taxon>Nitrososphaerota</taxon>
        <taxon>environmental samples</taxon>
    </lineage>
</organism>
<protein>
    <submittedName>
        <fullName evidence="1">ABC-type sugar transport system, periplasmic component (ABC.MS.S)</fullName>
    </submittedName>
</protein>
<dbReference type="InterPro" id="IPR050490">
    <property type="entry name" value="Bact_solute-bd_prot1"/>
</dbReference>
<dbReference type="PROSITE" id="PS51318">
    <property type="entry name" value="TAT"/>
    <property type="match status" value="1"/>
</dbReference>
<evidence type="ECO:0000313" key="1">
    <source>
        <dbReference type="EMBL" id="AIF20602.1"/>
    </source>
</evidence>